<dbReference type="SUPFAM" id="SSF81342">
    <property type="entry name" value="Transmembrane di-heme cytochromes"/>
    <property type="match status" value="1"/>
</dbReference>
<dbReference type="PANTHER" id="PTHR30529">
    <property type="entry name" value="CYTOCHROME B561"/>
    <property type="match status" value="1"/>
</dbReference>
<evidence type="ECO:0000256" key="11">
    <source>
        <dbReference type="ARBA" id="ARBA00023136"/>
    </source>
</evidence>
<dbReference type="GO" id="GO:0020037">
    <property type="term" value="F:heme binding"/>
    <property type="evidence" value="ECO:0007669"/>
    <property type="project" value="TreeGrafter"/>
</dbReference>
<evidence type="ECO:0000256" key="5">
    <source>
        <dbReference type="ARBA" id="ARBA00022617"/>
    </source>
</evidence>
<dbReference type="Pfam" id="PF01292">
    <property type="entry name" value="Ni_hydr_CYTB"/>
    <property type="match status" value="1"/>
</dbReference>
<dbReference type="GO" id="GO:0022904">
    <property type="term" value="P:respiratory electron transport chain"/>
    <property type="evidence" value="ECO:0007669"/>
    <property type="project" value="InterPro"/>
</dbReference>
<evidence type="ECO:0000256" key="7">
    <source>
        <dbReference type="ARBA" id="ARBA00022723"/>
    </source>
</evidence>
<keyword evidence="5" id="KW-0349">Heme</keyword>
<dbReference type="Proteomes" id="UP000183417">
    <property type="component" value="Unassembled WGS sequence"/>
</dbReference>
<evidence type="ECO:0000256" key="2">
    <source>
        <dbReference type="ARBA" id="ARBA00004651"/>
    </source>
</evidence>
<feature type="transmembrane region" description="Helical" evidence="13">
    <location>
        <begin position="61"/>
        <end position="79"/>
    </location>
</feature>
<evidence type="ECO:0000313" key="16">
    <source>
        <dbReference type="Proteomes" id="UP000183417"/>
    </source>
</evidence>
<keyword evidence="6 13" id="KW-0812">Transmembrane</keyword>
<dbReference type="Gene3D" id="1.20.950.20">
    <property type="entry name" value="Transmembrane di-heme cytochromes, Chain C"/>
    <property type="match status" value="1"/>
</dbReference>
<evidence type="ECO:0000256" key="9">
    <source>
        <dbReference type="ARBA" id="ARBA00022989"/>
    </source>
</evidence>
<dbReference type="GO" id="GO:0009055">
    <property type="term" value="F:electron transfer activity"/>
    <property type="evidence" value="ECO:0007669"/>
    <property type="project" value="InterPro"/>
</dbReference>
<dbReference type="PANTHER" id="PTHR30529:SF1">
    <property type="entry name" value="CYTOCHROME B561 HOMOLOG 2"/>
    <property type="match status" value="1"/>
</dbReference>
<evidence type="ECO:0000256" key="8">
    <source>
        <dbReference type="ARBA" id="ARBA00022982"/>
    </source>
</evidence>
<feature type="transmembrane region" description="Helical" evidence="13">
    <location>
        <begin position="21"/>
        <end position="46"/>
    </location>
</feature>
<keyword evidence="3" id="KW-0813">Transport</keyword>
<dbReference type="InterPro" id="IPR016174">
    <property type="entry name" value="Di-haem_cyt_TM"/>
</dbReference>
<evidence type="ECO:0000256" key="10">
    <source>
        <dbReference type="ARBA" id="ARBA00023004"/>
    </source>
</evidence>
<keyword evidence="11 13" id="KW-0472">Membrane</keyword>
<accession>A0A1H3M0R0</accession>
<evidence type="ECO:0000256" key="4">
    <source>
        <dbReference type="ARBA" id="ARBA00022475"/>
    </source>
</evidence>
<dbReference type="AlphaFoldDB" id="A0A1H3M0R0"/>
<evidence type="ECO:0000256" key="6">
    <source>
        <dbReference type="ARBA" id="ARBA00022692"/>
    </source>
</evidence>
<evidence type="ECO:0000256" key="3">
    <source>
        <dbReference type="ARBA" id="ARBA00022448"/>
    </source>
</evidence>
<keyword evidence="8" id="KW-0249">Electron transport</keyword>
<dbReference type="GeneID" id="94694138"/>
<evidence type="ECO:0000259" key="14">
    <source>
        <dbReference type="Pfam" id="PF01292"/>
    </source>
</evidence>
<comment type="cofactor">
    <cofactor evidence="1">
        <name>heme b</name>
        <dbReference type="ChEBI" id="CHEBI:60344"/>
    </cofactor>
</comment>
<proteinExistence type="inferred from homology"/>
<keyword evidence="7" id="KW-0479">Metal-binding</keyword>
<dbReference type="RefSeq" id="WP_074921590.1">
    <property type="nucleotide sequence ID" value="NZ_CP141274.1"/>
</dbReference>
<evidence type="ECO:0000256" key="1">
    <source>
        <dbReference type="ARBA" id="ARBA00001970"/>
    </source>
</evidence>
<evidence type="ECO:0000256" key="12">
    <source>
        <dbReference type="ARBA" id="ARBA00037975"/>
    </source>
</evidence>
<keyword evidence="9 13" id="KW-1133">Transmembrane helix</keyword>
<dbReference type="GO" id="GO:0005886">
    <property type="term" value="C:plasma membrane"/>
    <property type="evidence" value="ECO:0007669"/>
    <property type="project" value="UniProtKB-SubCell"/>
</dbReference>
<dbReference type="InterPro" id="IPR011577">
    <property type="entry name" value="Cyt_b561_bac/Ni-Hgenase"/>
</dbReference>
<gene>
    <name evidence="15" type="ORF">SAMN05421547_10771</name>
</gene>
<name>A0A1H3M0R0_9BURK</name>
<evidence type="ECO:0000313" key="15">
    <source>
        <dbReference type="EMBL" id="SDY70290.1"/>
    </source>
</evidence>
<sequence length="197" mass="21640">MTESSARANAPAKSSSKATRYNGVAMAAHWLLALGLIAALALGWYMTGLPFSPSRLKLYNWHKWLGVTLLTLSLLRLVWRITHRPPELPAAVARAMPQWQHWAHNGTHHAIYLLFFAVPLLGWAYSSAAGFPIVFLGVLPLPDFVSASPELAETLKPLHGWAAWALVALIAMHVGAALKHQFIDRDGLISRMLPGRA</sequence>
<keyword evidence="10" id="KW-0408">Iron</keyword>
<evidence type="ECO:0000256" key="13">
    <source>
        <dbReference type="SAM" id="Phobius"/>
    </source>
</evidence>
<comment type="similarity">
    <text evidence="12">Belongs to the cytochrome b561 family.</text>
</comment>
<feature type="transmembrane region" description="Helical" evidence="13">
    <location>
        <begin position="158"/>
        <end position="178"/>
    </location>
</feature>
<dbReference type="EMBL" id="FNPE01000007">
    <property type="protein sequence ID" value="SDY70290.1"/>
    <property type="molecule type" value="Genomic_DNA"/>
</dbReference>
<comment type="subcellular location">
    <subcellularLocation>
        <location evidence="2">Cell membrane</location>
        <topology evidence="2">Multi-pass membrane protein</topology>
    </subcellularLocation>
</comment>
<dbReference type="GO" id="GO:0046872">
    <property type="term" value="F:metal ion binding"/>
    <property type="evidence" value="ECO:0007669"/>
    <property type="project" value="UniProtKB-KW"/>
</dbReference>
<reference evidence="15 16" key="1">
    <citation type="submission" date="2016-10" db="EMBL/GenBank/DDBJ databases">
        <authorList>
            <person name="de Groot N.N."/>
        </authorList>
    </citation>
    <scope>NUCLEOTIDE SEQUENCE [LARGE SCALE GENOMIC DNA]</scope>
    <source>
        <strain evidence="15 16">LMG 24775</strain>
    </source>
</reference>
<feature type="domain" description="Cytochrome b561 bacterial/Ni-hydrogenase" evidence="14">
    <location>
        <begin position="20"/>
        <end position="195"/>
    </location>
</feature>
<organism evidence="15 16">
    <name type="scientific">Delftia lacustris</name>
    <dbReference type="NCBI Taxonomy" id="558537"/>
    <lineage>
        <taxon>Bacteria</taxon>
        <taxon>Pseudomonadati</taxon>
        <taxon>Pseudomonadota</taxon>
        <taxon>Betaproteobacteria</taxon>
        <taxon>Burkholderiales</taxon>
        <taxon>Comamonadaceae</taxon>
        <taxon>Delftia</taxon>
    </lineage>
</organism>
<protein>
    <submittedName>
        <fullName evidence="15">Cytochrome b561</fullName>
    </submittedName>
</protein>
<dbReference type="InterPro" id="IPR052168">
    <property type="entry name" value="Cytochrome_b561_oxidase"/>
</dbReference>
<keyword evidence="4" id="KW-1003">Cell membrane</keyword>
<feature type="transmembrane region" description="Helical" evidence="13">
    <location>
        <begin position="110"/>
        <end position="138"/>
    </location>
</feature>